<protein>
    <submittedName>
        <fullName evidence="9">Uncharacterized membrane protein YcaP, DUF421 family</fullName>
    </submittedName>
</protein>
<dbReference type="OrthoDB" id="1682423at2"/>
<feature type="transmembrane region" description="Helical" evidence="7">
    <location>
        <begin position="60"/>
        <end position="78"/>
    </location>
</feature>
<evidence type="ECO:0000256" key="1">
    <source>
        <dbReference type="ARBA" id="ARBA00004651"/>
    </source>
</evidence>
<proteinExistence type="inferred from homology"/>
<comment type="subcellular location">
    <subcellularLocation>
        <location evidence="1">Cell membrane</location>
        <topology evidence="1">Multi-pass membrane protein</topology>
    </subcellularLocation>
</comment>
<feature type="transmembrane region" description="Helical" evidence="7">
    <location>
        <begin position="6"/>
        <end position="23"/>
    </location>
</feature>
<organism evidence="9 10">
    <name type="scientific">Geosporobacter subterraneus DSM 17957</name>
    <dbReference type="NCBI Taxonomy" id="1121919"/>
    <lineage>
        <taxon>Bacteria</taxon>
        <taxon>Bacillati</taxon>
        <taxon>Bacillota</taxon>
        <taxon>Clostridia</taxon>
        <taxon>Peptostreptococcales</taxon>
        <taxon>Thermotaleaceae</taxon>
        <taxon>Geosporobacter</taxon>
    </lineage>
</organism>
<evidence type="ECO:0000256" key="7">
    <source>
        <dbReference type="SAM" id="Phobius"/>
    </source>
</evidence>
<name>A0A1M6LMG3_9FIRM</name>
<accession>A0A1M6LMG3</accession>
<reference evidence="10" key="1">
    <citation type="submission" date="2016-11" db="EMBL/GenBank/DDBJ databases">
        <authorList>
            <person name="Varghese N."/>
            <person name="Submissions S."/>
        </authorList>
    </citation>
    <scope>NUCLEOTIDE SEQUENCE [LARGE SCALE GENOMIC DNA]</scope>
    <source>
        <strain evidence="10">DSM 17957</strain>
    </source>
</reference>
<dbReference type="InterPro" id="IPR023090">
    <property type="entry name" value="UPF0702_alpha/beta_dom_sf"/>
</dbReference>
<evidence type="ECO:0000259" key="8">
    <source>
        <dbReference type="Pfam" id="PF04239"/>
    </source>
</evidence>
<keyword evidence="5 7" id="KW-1133">Transmembrane helix</keyword>
<keyword evidence="4 7" id="KW-0812">Transmembrane</keyword>
<dbReference type="STRING" id="1121919.SAMN02745975_02709"/>
<dbReference type="Proteomes" id="UP000184536">
    <property type="component" value="Unassembled WGS sequence"/>
</dbReference>
<gene>
    <name evidence="9" type="ORF">SAMN02745975_02709</name>
</gene>
<evidence type="ECO:0000256" key="6">
    <source>
        <dbReference type="ARBA" id="ARBA00023136"/>
    </source>
</evidence>
<comment type="similarity">
    <text evidence="2">Belongs to the UPF0702 family.</text>
</comment>
<dbReference type="InterPro" id="IPR007353">
    <property type="entry name" value="DUF421"/>
</dbReference>
<dbReference type="PANTHER" id="PTHR34582">
    <property type="entry name" value="UPF0702 TRANSMEMBRANE PROTEIN YCAP"/>
    <property type="match status" value="1"/>
</dbReference>
<dbReference type="PANTHER" id="PTHR34582:SF6">
    <property type="entry name" value="UPF0702 TRANSMEMBRANE PROTEIN YCAP"/>
    <property type="match status" value="1"/>
</dbReference>
<evidence type="ECO:0000313" key="10">
    <source>
        <dbReference type="Proteomes" id="UP000184536"/>
    </source>
</evidence>
<dbReference type="AlphaFoldDB" id="A0A1M6LMG3"/>
<dbReference type="Pfam" id="PF04239">
    <property type="entry name" value="DUF421"/>
    <property type="match status" value="1"/>
</dbReference>
<evidence type="ECO:0000313" key="9">
    <source>
        <dbReference type="EMBL" id="SHJ72334.1"/>
    </source>
</evidence>
<feature type="domain" description="YetF C-terminal" evidence="8">
    <location>
        <begin position="79"/>
        <end position="209"/>
    </location>
</feature>
<evidence type="ECO:0000256" key="5">
    <source>
        <dbReference type="ARBA" id="ARBA00022989"/>
    </source>
</evidence>
<keyword evidence="3" id="KW-1003">Cell membrane</keyword>
<evidence type="ECO:0000256" key="2">
    <source>
        <dbReference type="ARBA" id="ARBA00006448"/>
    </source>
</evidence>
<dbReference type="EMBL" id="FQZV01000038">
    <property type="protein sequence ID" value="SHJ72334.1"/>
    <property type="molecule type" value="Genomic_DNA"/>
</dbReference>
<evidence type="ECO:0000256" key="4">
    <source>
        <dbReference type="ARBA" id="ARBA00022692"/>
    </source>
</evidence>
<evidence type="ECO:0000256" key="3">
    <source>
        <dbReference type="ARBA" id="ARBA00022475"/>
    </source>
</evidence>
<dbReference type="Gene3D" id="3.30.240.20">
    <property type="entry name" value="bsu07140 like domains"/>
    <property type="match status" value="2"/>
</dbReference>
<sequence>MLITLIRTLILYIVVLICMRIMGKGEVAEMQPFELVIMLMIAELAALPMGDTGIPLMNGVIAIIALVFAQVSISIINLKSEKARSIISGRPSILINKGQINQKELQRLRISLNDLVEQIRAKDYPSIADVEFAILETNGDLSIIPKANKRNPTLEDLQLNAGYEGLPISLIIDGHINYDNLKKAKVTEKWLLDQLSAKGIRDPKDVLFSYIDASNYFYVQKKQQK</sequence>
<keyword evidence="10" id="KW-1185">Reference proteome</keyword>
<dbReference type="RefSeq" id="WP_110941797.1">
    <property type="nucleotide sequence ID" value="NZ_FQZV01000038.1"/>
</dbReference>
<keyword evidence="6 7" id="KW-0472">Membrane</keyword>
<dbReference type="GO" id="GO:0005886">
    <property type="term" value="C:plasma membrane"/>
    <property type="evidence" value="ECO:0007669"/>
    <property type="project" value="UniProtKB-SubCell"/>
</dbReference>